<protein>
    <recommendedName>
        <fullName evidence="5">Adhesin domain-containing protein</fullName>
    </recommendedName>
</protein>
<dbReference type="STRING" id="1791.GCA_001049355_05426"/>
<evidence type="ECO:0000313" key="3">
    <source>
        <dbReference type="EMBL" id="VEG57118.1"/>
    </source>
</evidence>
<dbReference type="KEGG" id="mauu:NCTC10437_04125"/>
<feature type="transmembrane region" description="Helical" evidence="2">
    <location>
        <begin position="32"/>
        <end position="56"/>
    </location>
</feature>
<proteinExistence type="predicted"/>
<keyword evidence="2" id="KW-1133">Transmembrane helix</keyword>
<feature type="compositionally biased region" description="Pro residues" evidence="1">
    <location>
        <begin position="9"/>
        <end position="22"/>
    </location>
</feature>
<keyword evidence="2" id="KW-0812">Transmembrane</keyword>
<evidence type="ECO:0000256" key="1">
    <source>
        <dbReference type="SAM" id="MobiDB-lite"/>
    </source>
</evidence>
<accession>A0A3S4S0R3</accession>
<sequence>MTTPLTEATPPPSIAASPPPPLSPGGRTAVRVLLILAAVTLLVGTVVSVSTAAWGISNYRVVKDSVALPTTLTALTVDTGSVPIAVRITSDREIREPRVDMRMVNSTRAGSEPLSVDADGATARVSIDAEPSGWLQWGRAGEITVVLPPELARRLSVTTQQEMGVVFAQADIDSLIARTVDGEVVLSGSARRVDITNEHGDVATRDPIAVSESFRASTTTGDISVGFAETPKTVDAETQHGDVVIELPPPGPYFVTATTGMPHGSTVVQVPQTTDRDNAAAVVTARAETGDVVVDDLD</sequence>
<keyword evidence="4" id="KW-1185">Reference proteome</keyword>
<reference evidence="3 4" key="1">
    <citation type="submission" date="2018-12" db="EMBL/GenBank/DDBJ databases">
        <authorList>
            <consortium name="Pathogen Informatics"/>
        </authorList>
    </citation>
    <scope>NUCLEOTIDE SEQUENCE [LARGE SCALE GENOMIC DNA]</scope>
    <source>
        <strain evidence="3 4">NCTC10437</strain>
    </source>
</reference>
<dbReference type="EMBL" id="LR134356">
    <property type="protein sequence ID" value="VEG57118.1"/>
    <property type="molecule type" value="Genomic_DNA"/>
</dbReference>
<keyword evidence="2" id="KW-0472">Membrane</keyword>
<feature type="region of interest" description="Disordered" evidence="1">
    <location>
        <begin position="1"/>
        <end position="22"/>
    </location>
</feature>
<evidence type="ECO:0000256" key="2">
    <source>
        <dbReference type="SAM" id="Phobius"/>
    </source>
</evidence>
<name>A0A3S4S0R3_MYCAU</name>
<dbReference type="AlphaFoldDB" id="A0A3S4S0R3"/>
<evidence type="ECO:0008006" key="5">
    <source>
        <dbReference type="Google" id="ProtNLM"/>
    </source>
</evidence>
<evidence type="ECO:0000313" key="4">
    <source>
        <dbReference type="Proteomes" id="UP000279306"/>
    </source>
</evidence>
<dbReference type="Proteomes" id="UP000279306">
    <property type="component" value="Chromosome"/>
</dbReference>
<organism evidence="3 4">
    <name type="scientific">Mycolicibacterium aurum</name>
    <name type="common">Mycobacterium aurum</name>
    <dbReference type="NCBI Taxonomy" id="1791"/>
    <lineage>
        <taxon>Bacteria</taxon>
        <taxon>Bacillati</taxon>
        <taxon>Actinomycetota</taxon>
        <taxon>Actinomycetes</taxon>
        <taxon>Mycobacteriales</taxon>
        <taxon>Mycobacteriaceae</taxon>
        <taxon>Mycolicibacterium</taxon>
    </lineage>
</organism>
<dbReference type="RefSeq" id="WP_048635260.1">
    <property type="nucleotide sequence ID" value="NZ_CVQQ01000029.1"/>
</dbReference>
<gene>
    <name evidence="3" type="ORF">NCTC10437_04125</name>
</gene>